<dbReference type="Gene3D" id="3.10.100.10">
    <property type="entry name" value="Mannose-Binding Protein A, subunit A"/>
    <property type="match status" value="1"/>
</dbReference>
<dbReference type="GeneID" id="109461973"/>
<dbReference type="KEGG" id="bbel:109461973"/>
<dbReference type="InterPro" id="IPR051663">
    <property type="entry name" value="CLec_Tetranectin-domain"/>
</dbReference>
<name>A0A6P4XPL2_BRABE</name>
<keyword evidence="1" id="KW-0430">Lectin</keyword>
<dbReference type="AlphaFoldDB" id="A0A6P4XPL2"/>
<reference evidence="4" key="1">
    <citation type="submission" date="2025-08" db="UniProtKB">
        <authorList>
            <consortium name="RefSeq"/>
        </authorList>
    </citation>
    <scope>IDENTIFICATION</scope>
    <source>
        <tissue evidence="4">Gonad</tissue>
    </source>
</reference>
<evidence type="ECO:0000256" key="1">
    <source>
        <dbReference type="ARBA" id="ARBA00022734"/>
    </source>
</evidence>
<dbReference type="Pfam" id="PF00059">
    <property type="entry name" value="Lectin_C"/>
    <property type="match status" value="1"/>
</dbReference>
<dbReference type="InterPro" id="IPR001304">
    <property type="entry name" value="C-type_lectin-like"/>
</dbReference>
<dbReference type="InterPro" id="IPR016186">
    <property type="entry name" value="C-type_lectin-like/link_sf"/>
</dbReference>
<dbReference type="OrthoDB" id="538816at2759"/>
<evidence type="ECO:0000313" key="3">
    <source>
        <dbReference type="Proteomes" id="UP000515135"/>
    </source>
</evidence>
<organism evidence="3 4">
    <name type="scientific">Branchiostoma belcheri</name>
    <name type="common">Amphioxus</name>
    <dbReference type="NCBI Taxonomy" id="7741"/>
    <lineage>
        <taxon>Eukaryota</taxon>
        <taxon>Metazoa</taxon>
        <taxon>Chordata</taxon>
        <taxon>Cephalochordata</taxon>
        <taxon>Leptocardii</taxon>
        <taxon>Amphioxiformes</taxon>
        <taxon>Branchiostomatidae</taxon>
        <taxon>Branchiostoma</taxon>
    </lineage>
</organism>
<keyword evidence="3" id="KW-1185">Reference proteome</keyword>
<proteinExistence type="predicted"/>
<accession>A0A6P4XPL2</accession>
<sequence>MAKPKNTLLTKANMVTSHLLTVKDGSHSEEIEKLSEEVAKLNRTALTVSSRSEEIAKISGEISRLKETAGYFALKGTCYKIFKIPKTFSKATRICGQDGGTLAMPRDAETNDLLLNSHQTRSIKWIGLHDQREEGEFEWVDGSALGKYKIPFRADDWPLPVMWYATKRWLPKCFSGNRM</sequence>
<dbReference type="Proteomes" id="UP000515135">
    <property type="component" value="Unplaced"/>
</dbReference>
<protein>
    <submittedName>
        <fullName evidence="4">C-type lectin domain family 3 member A homolog</fullName>
    </submittedName>
</protein>
<dbReference type="SUPFAM" id="SSF56436">
    <property type="entry name" value="C-type lectin-like"/>
    <property type="match status" value="1"/>
</dbReference>
<dbReference type="RefSeq" id="XP_019614013.1">
    <property type="nucleotide sequence ID" value="XM_019758454.1"/>
</dbReference>
<dbReference type="GO" id="GO:0030246">
    <property type="term" value="F:carbohydrate binding"/>
    <property type="evidence" value="ECO:0007669"/>
    <property type="project" value="UniProtKB-KW"/>
</dbReference>
<evidence type="ECO:0000313" key="4">
    <source>
        <dbReference type="RefSeq" id="XP_019614013.1"/>
    </source>
</evidence>
<dbReference type="PANTHER" id="PTHR22799:SF6">
    <property type="entry name" value="C-TYPE LECTIN DOMAIN FAMILY 4 MEMBER M-LIKE"/>
    <property type="match status" value="1"/>
</dbReference>
<dbReference type="CDD" id="cd00037">
    <property type="entry name" value="CLECT"/>
    <property type="match status" value="1"/>
</dbReference>
<dbReference type="InterPro" id="IPR016187">
    <property type="entry name" value="CTDL_fold"/>
</dbReference>
<feature type="domain" description="C-type lectin" evidence="2">
    <location>
        <begin position="74"/>
        <end position="169"/>
    </location>
</feature>
<evidence type="ECO:0000259" key="2">
    <source>
        <dbReference type="PROSITE" id="PS50041"/>
    </source>
</evidence>
<dbReference type="PROSITE" id="PS50041">
    <property type="entry name" value="C_TYPE_LECTIN_2"/>
    <property type="match status" value="1"/>
</dbReference>
<gene>
    <name evidence="4" type="primary">LOC109461973</name>
</gene>
<dbReference type="PANTHER" id="PTHR22799">
    <property type="entry name" value="TETRANECTIN-RELATED"/>
    <property type="match status" value="1"/>
</dbReference>